<dbReference type="EMBL" id="CAKOGP040002524">
    <property type="protein sequence ID" value="CAJ1970464.1"/>
    <property type="molecule type" value="Genomic_DNA"/>
</dbReference>
<protein>
    <submittedName>
        <fullName evidence="2">Uncharacterized protein</fullName>
    </submittedName>
</protein>
<evidence type="ECO:0000313" key="2">
    <source>
        <dbReference type="EMBL" id="CAJ1970464.1"/>
    </source>
</evidence>
<accession>A0AAD2PY88</accession>
<gene>
    <name evidence="2" type="ORF">CYCCA115_LOCUS24480</name>
</gene>
<sequence length="335" mass="36293">MMGPSDYSNRDWRQTRDQDSQEESSSADESQSSPISLASETEPSLHEDTGKHGTPIHHPQFTNNRQNLGNQTTNSLLVKPIPVHATLGSSLSELETASSENNEEDGSRHKRVLSSDQLDLLSYQATDVPPPLADGDDSENTSRQEPTPIMKRMRFMSIDEILTTAKQDDTHYVSPSFALESVEELDLQLGEELNSPTAQTALLDTMADDIVHAFSNPSSTVATTTTVTDSPQLSPVCVPLLTPPQSPTPQSMTSSTSTSMLVEWPSNLVIESALMSVANEIRPLSPASLTGEDDDEDEDGSKMMMETTATASDTMLMDGASTLTKRLSFITVGSN</sequence>
<reference evidence="2" key="1">
    <citation type="submission" date="2023-08" db="EMBL/GenBank/DDBJ databases">
        <authorList>
            <person name="Audoor S."/>
            <person name="Bilcke G."/>
        </authorList>
    </citation>
    <scope>NUCLEOTIDE SEQUENCE</scope>
</reference>
<feature type="region of interest" description="Disordered" evidence="1">
    <location>
        <begin position="1"/>
        <end position="70"/>
    </location>
</feature>
<proteinExistence type="predicted"/>
<keyword evidence="3" id="KW-1185">Reference proteome</keyword>
<evidence type="ECO:0000256" key="1">
    <source>
        <dbReference type="SAM" id="MobiDB-lite"/>
    </source>
</evidence>
<feature type="region of interest" description="Disordered" evidence="1">
    <location>
        <begin position="126"/>
        <end position="148"/>
    </location>
</feature>
<feature type="compositionally biased region" description="Basic and acidic residues" evidence="1">
    <location>
        <begin position="8"/>
        <end position="19"/>
    </location>
</feature>
<dbReference type="AlphaFoldDB" id="A0AAD2PY88"/>
<name>A0AAD2PY88_9STRA</name>
<evidence type="ECO:0000313" key="3">
    <source>
        <dbReference type="Proteomes" id="UP001295423"/>
    </source>
</evidence>
<dbReference type="Proteomes" id="UP001295423">
    <property type="component" value="Unassembled WGS sequence"/>
</dbReference>
<feature type="compositionally biased region" description="Polar residues" evidence="1">
    <location>
        <begin position="60"/>
        <end position="70"/>
    </location>
</feature>
<comment type="caution">
    <text evidence="2">The sequence shown here is derived from an EMBL/GenBank/DDBJ whole genome shotgun (WGS) entry which is preliminary data.</text>
</comment>
<organism evidence="2 3">
    <name type="scientific">Cylindrotheca closterium</name>
    <dbReference type="NCBI Taxonomy" id="2856"/>
    <lineage>
        <taxon>Eukaryota</taxon>
        <taxon>Sar</taxon>
        <taxon>Stramenopiles</taxon>
        <taxon>Ochrophyta</taxon>
        <taxon>Bacillariophyta</taxon>
        <taxon>Bacillariophyceae</taxon>
        <taxon>Bacillariophycidae</taxon>
        <taxon>Bacillariales</taxon>
        <taxon>Bacillariaceae</taxon>
        <taxon>Cylindrotheca</taxon>
    </lineage>
</organism>